<evidence type="ECO:0000313" key="2">
    <source>
        <dbReference type="Proteomes" id="UP000724672"/>
    </source>
</evidence>
<evidence type="ECO:0000313" key="1">
    <source>
        <dbReference type="EMBL" id="MBS4538109.1"/>
    </source>
</evidence>
<sequence>MFRGVIFDMDGVIVDTEPIYIEIDKEVFSDYDIYLSEKEIENYIGVNLREIWKELLEKNNLHEKYTVDEVYQHHVNEFYIKLKNHESLVLMSGLEEWLKYFKDNGIKMIIASSSHSRIINFIYEKFNLGLYMEGYVDGNAVENGKPAPDIFLKAAEKLELDPKECIVIEDSQHGVRAAKRAGMKCIGLSNRKSEFQSLELADMVIENFSKDNLKKVLKK</sequence>
<reference evidence="1" key="1">
    <citation type="submission" date="2019-12" db="EMBL/GenBank/DDBJ databases">
        <title>Clostridiaceae gen. nov. sp. nov., isolated from sediment in Xinjiang, China.</title>
        <authorList>
            <person name="Zhang R."/>
        </authorList>
    </citation>
    <scope>NUCLEOTIDE SEQUENCE</scope>
    <source>
        <strain evidence="1">D2Q-11</strain>
    </source>
</reference>
<proteinExistence type="predicted"/>
<dbReference type="AlphaFoldDB" id="A0A942URV6"/>
<keyword evidence="2" id="KW-1185">Reference proteome</keyword>
<dbReference type="PANTHER" id="PTHR18901:SF38">
    <property type="entry name" value="PSEUDOURIDINE-5'-PHOSPHATASE"/>
    <property type="match status" value="1"/>
</dbReference>
<organism evidence="1 2">
    <name type="scientific">Anaeromonas frigoriresistens</name>
    <dbReference type="NCBI Taxonomy" id="2683708"/>
    <lineage>
        <taxon>Bacteria</taxon>
        <taxon>Bacillati</taxon>
        <taxon>Bacillota</taxon>
        <taxon>Tissierellia</taxon>
        <taxon>Tissierellales</taxon>
        <taxon>Thermohalobacteraceae</taxon>
        <taxon>Anaeromonas</taxon>
    </lineage>
</organism>
<gene>
    <name evidence="1" type="ORF">GOQ27_06525</name>
</gene>
<dbReference type="Proteomes" id="UP000724672">
    <property type="component" value="Unassembled WGS sequence"/>
</dbReference>
<dbReference type="InterPro" id="IPR023198">
    <property type="entry name" value="PGP-like_dom2"/>
</dbReference>
<accession>A0A942URV6</accession>
<dbReference type="RefSeq" id="WP_203366030.1">
    <property type="nucleotide sequence ID" value="NZ_WSFT01000028.1"/>
</dbReference>
<dbReference type="NCBIfam" id="TIGR01509">
    <property type="entry name" value="HAD-SF-IA-v3"/>
    <property type="match status" value="1"/>
</dbReference>
<dbReference type="Pfam" id="PF13419">
    <property type="entry name" value="HAD_2"/>
    <property type="match status" value="1"/>
</dbReference>
<dbReference type="PANTHER" id="PTHR18901">
    <property type="entry name" value="2-DEOXYGLUCOSE-6-PHOSPHATE PHOSPHATASE 2"/>
    <property type="match status" value="1"/>
</dbReference>
<dbReference type="Gene3D" id="1.10.150.240">
    <property type="entry name" value="Putative phosphatase, domain 2"/>
    <property type="match status" value="1"/>
</dbReference>
<dbReference type="InterPro" id="IPR041492">
    <property type="entry name" value="HAD_2"/>
</dbReference>
<dbReference type="InterPro" id="IPR006439">
    <property type="entry name" value="HAD-SF_hydro_IA"/>
</dbReference>
<name>A0A942URV6_9FIRM</name>
<dbReference type="SUPFAM" id="SSF56784">
    <property type="entry name" value="HAD-like"/>
    <property type="match status" value="1"/>
</dbReference>
<dbReference type="InterPro" id="IPR036412">
    <property type="entry name" value="HAD-like_sf"/>
</dbReference>
<protein>
    <submittedName>
        <fullName evidence="1">HAD family phosphatase</fullName>
    </submittedName>
</protein>
<dbReference type="SFLD" id="SFLDG01135">
    <property type="entry name" value="C1.5.6:_HAD__Beta-PGM__Phospha"/>
    <property type="match status" value="1"/>
</dbReference>
<dbReference type="SFLD" id="SFLDS00003">
    <property type="entry name" value="Haloacid_Dehalogenase"/>
    <property type="match status" value="1"/>
</dbReference>
<dbReference type="SFLD" id="SFLDG01129">
    <property type="entry name" value="C1.5:_HAD__Beta-PGM__Phosphata"/>
    <property type="match status" value="1"/>
</dbReference>
<dbReference type="EMBL" id="WSFT01000028">
    <property type="protein sequence ID" value="MBS4538109.1"/>
    <property type="molecule type" value="Genomic_DNA"/>
</dbReference>
<dbReference type="InterPro" id="IPR023214">
    <property type="entry name" value="HAD_sf"/>
</dbReference>
<dbReference type="Gene3D" id="3.40.50.1000">
    <property type="entry name" value="HAD superfamily/HAD-like"/>
    <property type="match status" value="1"/>
</dbReference>
<dbReference type="PRINTS" id="PR00413">
    <property type="entry name" value="HADHALOGNASE"/>
</dbReference>
<comment type="caution">
    <text evidence="1">The sequence shown here is derived from an EMBL/GenBank/DDBJ whole genome shotgun (WGS) entry which is preliminary data.</text>
</comment>